<evidence type="ECO:0000313" key="7">
    <source>
        <dbReference type="Ensembl" id="ENSPNYP00000017917.1"/>
    </source>
</evidence>
<dbReference type="GO" id="GO:0000226">
    <property type="term" value="P:microtubule cytoskeleton organization"/>
    <property type="evidence" value="ECO:0007669"/>
    <property type="project" value="InterPro"/>
</dbReference>
<evidence type="ECO:0000256" key="4">
    <source>
        <dbReference type="ARBA" id="ARBA00023054"/>
    </source>
</evidence>
<dbReference type="PANTHER" id="PTHR15073:SF4">
    <property type="entry name" value="ENSCONSIN"/>
    <property type="match status" value="1"/>
</dbReference>
<feature type="compositionally biased region" description="Polar residues" evidence="6">
    <location>
        <begin position="7"/>
        <end position="41"/>
    </location>
</feature>
<evidence type="ECO:0000256" key="1">
    <source>
        <dbReference type="ARBA" id="ARBA00004245"/>
    </source>
</evidence>
<dbReference type="AlphaFoldDB" id="A0A3B4G4W8"/>
<feature type="region of interest" description="Disordered" evidence="6">
    <location>
        <begin position="163"/>
        <end position="183"/>
    </location>
</feature>
<evidence type="ECO:0000256" key="6">
    <source>
        <dbReference type="SAM" id="MobiDB-lite"/>
    </source>
</evidence>
<feature type="compositionally biased region" description="Polar residues" evidence="6">
    <location>
        <begin position="460"/>
        <end position="478"/>
    </location>
</feature>
<dbReference type="PANTHER" id="PTHR15073">
    <property type="entry name" value="MICROTUBULE-ASSOCIATED PROTEIN"/>
    <property type="match status" value="1"/>
</dbReference>
<dbReference type="InterPro" id="IPR008604">
    <property type="entry name" value="MAP7_fam"/>
</dbReference>
<feature type="region of interest" description="Disordered" evidence="6">
    <location>
        <begin position="557"/>
        <end position="609"/>
    </location>
</feature>
<comment type="subcellular location">
    <subcellularLocation>
        <location evidence="1">Cytoplasm</location>
        <location evidence="1">Cytoskeleton</location>
    </subcellularLocation>
</comment>
<dbReference type="GO" id="GO:0015630">
    <property type="term" value="C:microtubule cytoskeleton"/>
    <property type="evidence" value="ECO:0007669"/>
    <property type="project" value="InterPro"/>
</dbReference>
<evidence type="ECO:0000256" key="3">
    <source>
        <dbReference type="ARBA" id="ARBA00022490"/>
    </source>
</evidence>
<organism evidence="7">
    <name type="scientific">Pundamilia nyererei</name>
    <dbReference type="NCBI Taxonomy" id="303518"/>
    <lineage>
        <taxon>Eukaryota</taxon>
        <taxon>Metazoa</taxon>
        <taxon>Chordata</taxon>
        <taxon>Craniata</taxon>
        <taxon>Vertebrata</taxon>
        <taxon>Euteleostomi</taxon>
        <taxon>Actinopterygii</taxon>
        <taxon>Neopterygii</taxon>
        <taxon>Teleostei</taxon>
        <taxon>Neoteleostei</taxon>
        <taxon>Acanthomorphata</taxon>
        <taxon>Ovalentaria</taxon>
        <taxon>Cichlomorphae</taxon>
        <taxon>Cichliformes</taxon>
        <taxon>Cichlidae</taxon>
        <taxon>African cichlids</taxon>
        <taxon>Pseudocrenilabrinae</taxon>
        <taxon>Haplochromini</taxon>
        <taxon>Pundamilia</taxon>
    </lineage>
</organism>
<evidence type="ECO:0000256" key="2">
    <source>
        <dbReference type="ARBA" id="ARBA00007525"/>
    </source>
</evidence>
<dbReference type="STRING" id="303518.ENSPNYP00000017917"/>
<feature type="compositionally biased region" description="Basic and acidic residues" evidence="6">
    <location>
        <begin position="79"/>
        <end position="99"/>
    </location>
</feature>
<comment type="similarity">
    <text evidence="2">Belongs to the MAP7 family.</text>
</comment>
<keyword evidence="4" id="KW-0175">Coiled coil</keyword>
<evidence type="ECO:0000256" key="5">
    <source>
        <dbReference type="ARBA" id="ARBA00023212"/>
    </source>
</evidence>
<dbReference type="InterPro" id="IPR051483">
    <property type="entry name" value="MAP7_domain-containing"/>
</dbReference>
<feature type="compositionally biased region" description="Basic and acidic residues" evidence="6">
    <location>
        <begin position="587"/>
        <end position="609"/>
    </location>
</feature>
<feature type="compositionally biased region" description="Low complexity" evidence="6">
    <location>
        <begin position="366"/>
        <end position="387"/>
    </location>
</feature>
<accession>A0A3B4G4W8</accession>
<sequence>MADQDGSDTSPPESQASYSHFKSEDGTVSSTTRPSSAGSGQTYTPSLTPTPTPTPSRTTNSNSPSNNAGTKTDSLLFNKIDERHRLARERREEREKQNAAKEAQWQAREERARQHYEKHVEERKKKLEEQRVKEDKRRAAVEEKRRQKIEEDRARHEAVIRRTMEKSQKTRQKANRWSWGGTLQTNTPCTTADADRRSVSTMNLSKHTDPVITKRLSCSSATLLHSPDRGLQMRTVSSPVINKAQSKPHLHQGKTSQQKNTGLRRLPLTPWESNMVNRLQQPTHSYLARSRSAVSLSGDQSVSCHPMGSMSFKALQAQPLPHCRSQERNLSRDAASSSLNTPRRRTTGTTQRQKDRDSVRKSWSNLTLPLAPVLSLPPSKRSSSPIKKSGKVTAPSSGRLPQKPVGRPPTPKLLKSPGAEDPGNLRPVRITPESSHPSTPRGEEDDEQVLSPPQPRPQPLGQNKSSNEQTATSESVSSPPAHKPSAGTTDPEEASRILAEKRRLAREQREREEEERRRQEEQARCAGWAVCEHVHERECVVLKGCIIFDLVVSHQISKGGVGSPKGRGESKERRGGSAPGRGEEEEGGGRGEKGRGRKTSERARRGRETTETGLRLQMFMLTCFVFMWLSQMAF</sequence>
<dbReference type="Pfam" id="PF05672">
    <property type="entry name" value="MAP7"/>
    <property type="match status" value="1"/>
</dbReference>
<feature type="region of interest" description="Disordered" evidence="6">
    <location>
        <begin position="242"/>
        <end position="269"/>
    </location>
</feature>
<evidence type="ECO:0008006" key="8">
    <source>
        <dbReference type="Google" id="ProtNLM"/>
    </source>
</evidence>
<feature type="region of interest" description="Disordered" evidence="6">
    <location>
        <begin position="321"/>
        <end position="525"/>
    </location>
</feature>
<keyword evidence="3" id="KW-0963">Cytoplasm</keyword>
<feature type="compositionally biased region" description="Basic and acidic residues" evidence="6">
    <location>
        <begin position="493"/>
        <end position="523"/>
    </location>
</feature>
<protein>
    <recommendedName>
        <fullName evidence="8">Ensconsin</fullName>
    </recommendedName>
</protein>
<reference evidence="7" key="1">
    <citation type="submission" date="2023-09" db="UniProtKB">
        <authorList>
            <consortium name="Ensembl"/>
        </authorList>
    </citation>
    <scope>IDENTIFICATION</scope>
</reference>
<feature type="compositionally biased region" description="Basic and acidic residues" evidence="6">
    <location>
        <begin position="566"/>
        <end position="575"/>
    </location>
</feature>
<feature type="compositionally biased region" description="Low complexity" evidence="6">
    <location>
        <begin position="55"/>
        <end position="67"/>
    </location>
</feature>
<feature type="region of interest" description="Disordered" evidence="6">
    <location>
        <begin position="1"/>
        <end position="146"/>
    </location>
</feature>
<proteinExistence type="inferred from homology"/>
<feature type="compositionally biased region" description="Basic and acidic residues" evidence="6">
    <location>
        <begin position="107"/>
        <end position="146"/>
    </location>
</feature>
<dbReference type="GeneTree" id="ENSGT00950000182941"/>
<name>A0A3B4G4W8_9CICH</name>
<dbReference type="Ensembl" id="ENSPNYT00000018361.1">
    <property type="protein sequence ID" value="ENSPNYP00000017917.1"/>
    <property type="gene ID" value="ENSPNYG00000013545.1"/>
</dbReference>
<keyword evidence="5" id="KW-0206">Cytoskeleton</keyword>